<dbReference type="EMBL" id="JABCRI010000012">
    <property type="protein sequence ID" value="KAF8396159.1"/>
    <property type="molecule type" value="Genomic_DNA"/>
</dbReference>
<sequence length="307" mass="34084">MHILVGYSEVSKAYKLYNLITKKIIISRDAKFNEDEAWNWDEKQKSVDVDMEESNGAQSNELGGNEEDRTPPTSLSSSPASSSSLPSLDTPPRKTKGIGEIYEASKMILDEDVVYFALSRSSTRKESEEKFCVIYGDPSRIQIRNFQFVVKRDEGLSHSESILWNSINGLWNNHIDFNMIEYLVVQSSETDDLWKTKTNANGAGSIIGAMKNWLKLASAQQFKKYPDLNLTLASNYAFHHPTDLEILSDGSKGGTLMMFCELVIDSYPLNAHSDSSLQHVKGTVAKSSSDDDLSPSSSPVGNVSHPA</sequence>
<feature type="region of interest" description="Disordered" evidence="1">
    <location>
        <begin position="282"/>
        <end position="307"/>
    </location>
</feature>
<dbReference type="OrthoDB" id="1433968at2759"/>
<comment type="caution">
    <text evidence="3">The sequence shown here is derived from an EMBL/GenBank/DDBJ whole genome shotgun (WGS) entry which is preliminary data.</text>
</comment>
<organism evidence="3 4">
    <name type="scientific">Tetracentron sinense</name>
    <name type="common">Spur-leaf</name>
    <dbReference type="NCBI Taxonomy" id="13715"/>
    <lineage>
        <taxon>Eukaryota</taxon>
        <taxon>Viridiplantae</taxon>
        <taxon>Streptophyta</taxon>
        <taxon>Embryophyta</taxon>
        <taxon>Tracheophyta</taxon>
        <taxon>Spermatophyta</taxon>
        <taxon>Magnoliopsida</taxon>
        <taxon>Trochodendrales</taxon>
        <taxon>Trochodendraceae</taxon>
        <taxon>Tetracentron</taxon>
    </lineage>
</organism>
<proteinExistence type="predicted"/>
<accession>A0A834YUT0</accession>
<dbReference type="InterPro" id="IPR057670">
    <property type="entry name" value="SH3_retrovirus"/>
</dbReference>
<reference evidence="3 4" key="1">
    <citation type="submission" date="2020-04" db="EMBL/GenBank/DDBJ databases">
        <title>Plant Genome Project.</title>
        <authorList>
            <person name="Zhang R.-G."/>
        </authorList>
    </citation>
    <scope>NUCLEOTIDE SEQUENCE [LARGE SCALE GENOMIC DNA]</scope>
    <source>
        <strain evidence="3">YNK0</strain>
        <tissue evidence="3">Leaf</tissue>
    </source>
</reference>
<gene>
    <name evidence="3" type="ORF">HHK36_017772</name>
</gene>
<feature type="compositionally biased region" description="Low complexity" evidence="1">
    <location>
        <begin position="71"/>
        <end position="90"/>
    </location>
</feature>
<dbReference type="AlphaFoldDB" id="A0A834YUT0"/>
<evidence type="ECO:0000256" key="1">
    <source>
        <dbReference type="SAM" id="MobiDB-lite"/>
    </source>
</evidence>
<name>A0A834YUT0_TETSI</name>
<protein>
    <recommendedName>
        <fullName evidence="2">Retroviral polymerase SH3-like domain-containing protein</fullName>
    </recommendedName>
</protein>
<dbReference type="Pfam" id="PF25597">
    <property type="entry name" value="SH3_retrovirus"/>
    <property type="match status" value="1"/>
</dbReference>
<feature type="region of interest" description="Disordered" evidence="1">
    <location>
        <begin position="45"/>
        <end position="96"/>
    </location>
</feature>
<dbReference type="Proteomes" id="UP000655225">
    <property type="component" value="Unassembled WGS sequence"/>
</dbReference>
<evidence type="ECO:0000313" key="4">
    <source>
        <dbReference type="Proteomes" id="UP000655225"/>
    </source>
</evidence>
<feature type="domain" description="Retroviral polymerase SH3-like" evidence="2">
    <location>
        <begin position="3"/>
        <end position="44"/>
    </location>
</feature>
<keyword evidence="4" id="KW-1185">Reference proteome</keyword>
<evidence type="ECO:0000313" key="3">
    <source>
        <dbReference type="EMBL" id="KAF8396159.1"/>
    </source>
</evidence>
<evidence type="ECO:0000259" key="2">
    <source>
        <dbReference type="Pfam" id="PF25597"/>
    </source>
</evidence>